<proteinExistence type="inferred from homology"/>
<dbReference type="GO" id="GO:0000398">
    <property type="term" value="P:mRNA splicing, via spliceosome"/>
    <property type="evidence" value="ECO:0007669"/>
    <property type="project" value="TreeGrafter"/>
</dbReference>
<keyword evidence="4" id="KW-0508">mRNA splicing</keyword>
<evidence type="ECO:0000256" key="6">
    <source>
        <dbReference type="SAM" id="MobiDB-lite"/>
    </source>
</evidence>
<comment type="subcellular location">
    <subcellularLocation>
        <location evidence="1">Nucleus</location>
    </subcellularLocation>
</comment>
<name>A0AAD9UMM8_9APIC</name>
<feature type="region of interest" description="Disordered" evidence="6">
    <location>
        <begin position="3690"/>
        <end position="3732"/>
    </location>
</feature>
<feature type="compositionally biased region" description="Low complexity" evidence="6">
    <location>
        <begin position="3705"/>
        <end position="3721"/>
    </location>
</feature>
<dbReference type="RefSeq" id="XP_067802046.1">
    <property type="nucleotide sequence ID" value="XM_067947895.1"/>
</dbReference>
<comment type="caution">
    <text evidence="9">The sequence shown here is derived from an EMBL/GenBank/DDBJ whole genome shotgun (WGS) entry which is preliminary data.</text>
</comment>
<dbReference type="Proteomes" id="UP001214638">
    <property type="component" value="Unassembled WGS sequence"/>
</dbReference>
<dbReference type="PANTHER" id="PTHR18034">
    <property type="entry name" value="CELL CYCLE CONTROL PROTEIN CWF22-RELATED"/>
    <property type="match status" value="1"/>
</dbReference>
<dbReference type="Gene3D" id="1.25.40.180">
    <property type="match status" value="1"/>
</dbReference>
<evidence type="ECO:0000313" key="10">
    <source>
        <dbReference type="Proteomes" id="UP001214638"/>
    </source>
</evidence>
<evidence type="ECO:0000256" key="3">
    <source>
        <dbReference type="ARBA" id="ARBA00022664"/>
    </source>
</evidence>
<feature type="transmembrane region" description="Helical" evidence="7">
    <location>
        <begin position="3228"/>
        <end position="3250"/>
    </location>
</feature>
<keyword evidence="7" id="KW-0812">Transmembrane</keyword>
<dbReference type="EMBL" id="JALLKP010000004">
    <property type="protein sequence ID" value="KAK2195203.1"/>
    <property type="molecule type" value="Genomic_DNA"/>
</dbReference>
<evidence type="ECO:0000256" key="7">
    <source>
        <dbReference type="SAM" id="Phobius"/>
    </source>
</evidence>
<evidence type="ECO:0000313" key="9">
    <source>
        <dbReference type="EMBL" id="KAK2195203.1"/>
    </source>
</evidence>
<accession>A0AAD9UMM8</accession>
<dbReference type="InterPro" id="IPR003891">
    <property type="entry name" value="Initiation_fac_eIF4g_MI"/>
</dbReference>
<dbReference type="InterPro" id="IPR050781">
    <property type="entry name" value="CWC22_splicing_factor"/>
</dbReference>
<keyword evidence="7" id="KW-1133">Transmembrane helix</keyword>
<feature type="transmembrane region" description="Helical" evidence="7">
    <location>
        <begin position="3194"/>
        <end position="3216"/>
    </location>
</feature>
<feature type="compositionally biased region" description="Polar residues" evidence="6">
    <location>
        <begin position="2555"/>
        <end position="2568"/>
    </location>
</feature>
<dbReference type="InterPro" id="IPR003890">
    <property type="entry name" value="MIF4G-like_typ-3"/>
</dbReference>
<reference evidence="9" key="1">
    <citation type="journal article" date="2023" name="Nat. Microbiol.">
        <title>Babesia duncani multi-omics identifies virulence factors and drug targets.</title>
        <authorList>
            <person name="Singh P."/>
            <person name="Lonardi S."/>
            <person name="Liang Q."/>
            <person name="Vydyam P."/>
            <person name="Khabirova E."/>
            <person name="Fang T."/>
            <person name="Gihaz S."/>
            <person name="Thekkiniath J."/>
            <person name="Munshi M."/>
            <person name="Abel S."/>
            <person name="Ciampossin L."/>
            <person name="Batugedara G."/>
            <person name="Gupta M."/>
            <person name="Lu X.M."/>
            <person name="Lenz T."/>
            <person name="Chakravarty S."/>
            <person name="Cornillot E."/>
            <person name="Hu Y."/>
            <person name="Ma W."/>
            <person name="Gonzalez L.M."/>
            <person name="Sanchez S."/>
            <person name="Estrada K."/>
            <person name="Sanchez-Flores A."/>
            <person name="Montero E."/>
            <person name="Harb O.S."/>
            <person name="Le Roch K.G."/>
            <person name="Mamoun C.B."/>
        </authorList>
    </citation>
    <scope>NUCLEOTIDE SEQUENCE</scope>
    <source>
        <strain evidence="9">WA1</strain>
    </source>
</reference>
<keyword evidence="9" id="KW-0648">Protein biosynthesis</keyword>
<feature type="region of interest" description="Disordered" evidence="6">
    <location>
        <begin position="3347"/>
        <end position="3398"/>
    </location>
</feature>
<dbReference type="Pfam" id="PF02847">
    <property type="entry name" value="MA3"/>
    <property type="match status" value="1"/>
</dbReference>
<keyword evidence="3" id="KW-0507">mRNA processing</keyword>
<keyword evidence="5" id="KW-0539">Nucleus</keyword>
<dbReference type="SMART" id="SM00544">
    <property type="entry name" value="MA3"/>
    <property type="match status" value="1"/>
</dbReference>
<dbReference type="PROSITE" id="PS51366">
    <property type="entry name" value="MI"/>
    <property type="match status" value="1"/>
</dbReference>
<dbReference type="SMART" id="SM00543">
    <property type="entry name" value="MIF4G"/>
    <property type="match status" value="1"/>
</dbReference>
<dbReference type="GO" id="GO:0003743">
    <property type="term" value="F:translation initiation factor activity"/>
    <property type="evidence" value="ECO:0007669"/>
    <property type="project" value="UniProtKB-KW"/>
</dbReference>
<comment type="similarity">
    <text evidence="2">Belongs to the CWC22 family.</text>
</comment>
<evidence type="ECO:0000256" key="4">
    <source>
        <dbReference type="ARBA" id="ARBA00023187"/>
    </source>
</evidence>
<sequence>MLNRIVNELIKIFGKNVLEEWIPLHKLQLKSFTDPEIILENVQVPKKLFDLPSLPFAHVHSNIRKVAIKCPWKALFKGDHGKTISIKAEEVVLVLRMKHLDEWSLDKLIKKNDQYKQKLIKQFEASLKTFGANMQQGCRKCRIINSIRVEIPNLDITIVDDIMGPPKSLNFKIPHLYGGGMNPHDLSLNDTERQGIIESQLIACWFTCDGVSVWYSQYSLDDLVVPSAFNSAPEHDDASEWDPEPSRYHIYNEEQDYDSSDWFSESEVEESLDQTNSNICGIGACTIVDLNTETVEEPMNERDTRLMQLLNSPKISFNVAPQERLKVDIVYKYWNVAALNLIMGAHLEPCKHLYINVNAGRNFISNTKLHAPKLDGMDVYKPYNLVLVNDAIDLVYNIIRYMQIKSSFGTAALSQYIPSVDECLEYMKMGGQDPEFEQRVPIHILAHLKKHQAYSTWESRATCCDGTSVADVKEAIYATRWFTRDSAFSIAFPNSTWNLVPNIDAGQEPTLETIPSLVLQWGGFLFSSRSKFKRSSVLFHVSRPIIRVGNCTLSIRRSSFAAKITLEPMQEKDEMICYPQELFKDAGNFWSNYPKYDLDSTEYTVSLSIQGHTNDVKHLDLVLPNLILELGVLEHALETLPHFFRNLILVETLNEACKKLKVGNDQVATLVRQYLGSTSRTLVRILVNDLKINTGLYTPSQSMQNDKHVPVPRHYMKNLLEQQHSALQDWNYCHDIQDFLKTQKNNKGMLTLDEFLHSLKTPIPLDESLELKSTQNSPRKMSRATTRPERLQPYPLELPMHASTLPANGAKLSLDETCTTSQVPLDIILEYIWRIRAWKRNTTQRTSGMGFEIATVKSCTILYDTQEKCIVVSLEKALVDKSIVVENLQFIKGSLWLHLVSKSIELDSIPMLIDLALAVKNAHVIFQGIKTFMNLLDGIKKLTNMPILTKERHAPQYDDSNIGQYLQSDHFPLEDPCGPFAKLLECSSITLERNVLRQWFAQVESLQVALGAKFNLKLEAIRAQLVSAIHKQNVNIQVAKVKIYQDNLDGCMPMDTPENIHAPGAGTSFTESKPCLAVECTRAIPQNNIQVAIDTSGMSLAFNQELLHQLKQVYHLIKPKLGAFTHTSEAKESSEIKEIRANLSICDLCLNYGNLGLCIDALVQIEKGDGVHASIPRMHCSLLQDAITNICTLALLNLTLEANGLDQVPFTSHVPFGFSGPRSSILNDLLETQDLEAELENSAPKNKIFKIRWSIPHLVLWGIDEATPGKDNVNNEITLQELLAENWLNALTTILIPRSKRNETQLLVPIVETRFQQHARLEALRDNCNLSSEWIQAINVILEQCLDAEKQKETTLGICLEHVIYKDDECLIIDTLLDLGDLVFTLNNRCLGNIIDTLKGIKGSPGSVEKESLPMICRARVNLSRVHLSCPLDLNKASIPVSKLPTQYIKTGSKVSQWPIGNFEILALSGKSKCCSLEINSWFECLMQKKTSVDLLTRLETLHVSELLSWAIDQATLHLSYYKLGSIICQSLKITLHGNPSDNTLNGASGYMCQLEARNLEVDASSTPDRDLVQIKVKELDIIDAMGHYLLRDNSKARIGTIGAIEAVSTPTLESQSSNQIVTTIIVNESKSLMVTLNDCASQVHAETLYQLQALVKSLAIQASSIAKHGGKRIKEKRSRWIVTSHFNWFELWFIPSSVPAVGPRVLGLLTKMRITHESEYTQIIQYLGIGIGRVKEVGDCKLLVDSMDDVLFSRIQNNNVATNESILFETRQAYVCFKKVPNDQLALIVNLGRPRILISLDSILEVLSLVPILVKEYKSRFGKHEQDLYKDSSHVTDFDLLIMHLGRAHQKCKVDLPQIKNGSVTSVARYSSNKHNIPVLNWIDQLCRIGSKFNIYISSSDCTCRMHVGVAGLGLILEIPTLSFTWHSSTGTRCASLVFALYTTNMHSRTAVWQPSSVSVIVANLDSVLSLEIDISGITIEVNSDALRIFSRLKEITRFVSEPNARLAENIRLLNSLDTDIYLRRGRHSGRLDDLIHVPPGCIGEFSATEVFIFIKDPEMQKEDTGTSSLWVHQGKNLLLGNSNNVRNLLNIVDEHNVNKQFDEIEFIKVLEDLVLLGKYKCQELNTRLYNVNQKNRVILVNSTRLESGNLNVEVGTLIKIENATQVPLVIYHDPKFSLFFSMGKLDPTELKPMTLESGKSSCVPLKWYASSIVPAIVPKHLQNHSSCDPVPFNMLHALLNKPSTWNQGGRVFIKFASYFCFQATVTRVPGSGNQGGFHVKIEPMIKIVNYLPRPVTIAVAVDKYSLDQVNLWDSNITQDVLVTRLMPNESWVLLQGEQSIYLKMLVHGSMLESFPPTTVRPCDGNHTRPGYIPELNHWEYVSLPIHCYLPNVGSTSLIKPLRLHRGNIAAYFNEKVPEKCMMLFKMCKVTLEASRHEIAITWPFKFDNLSQLNLHLNGYLLAPGYRFHGNVTDACNATVSDASGNSKGRLDLTATNVWRNALVLQAQVPNGDETEDDEKGYMLDYDAIHNLVEGARLEDGDNRRRSKVPPDNISRNTTNPNFQSNVELTNDSKSVSFRYNVESSVSFGESLERGETQATNVSSATGGPGCYSSVTLGCTVRFAPFGSSTFKIVTFSNYYTMVNKLPFDVCVRAQVDSPSPSQILDVIVKAGSSEPFHSPFNCAYLIRTDNCACSGKFNLQHANLPHVFQLELTSRTETYTRITNPSLLIQVNVISATFQERHLPYTFNGYCFVFTMATIPQYQILNLTRYKIAYTSPSNIGNVSALFLEDEHDNCLLDANPFDKIGILPPNHLVHYAPGTAPETESVKVALRILQVENCEWHVQQTIVTREVVKLDFKNGASAPPQTCFVGVMIGCNGTRILVLSESKALARELCGLKSDAQLEETTRLTLKIPRITLTLASQNKIILAFHLNSLESTLKLLAVQTETDSQMIESLLQIKSIHVDHFVQGFIPVILKSSLNRESSESFLHAKIACSNFMFYTVPVFDAIHIKMAPLAINIEMRVVEQLFDSIERMFPTHVATLASTSLPKPSFPEPKWIEMRPASPMYIRKLTIEPICLILAIRTSEVKLSRYYLQILDALPLDTPCVSVHFGAERRTCVMQNPLELGHSLLHSYRRQLIRQSLPSAWLSNSFAALSGLYKGASLLVTQPLITATKFKNTFEGFILGIGRGLMLLILYIAGGCFQTLGHVLNILHKIVGYQRPKPLGILDAIWLGLNGLTLGVLVVPWKRLIVDYKNSRGRDDHRFKTGLICTVNLIKAVLSPLFGLVDGAITIVEGFSNVLLGDLEKFTHVYESEQLQTSAPTTQQEPLHQPSAQTFVQRPEASLGKMPRPDQKRTHSPPQQDDGHVQAYSARRGDPGSQGPIGQPPPESIDKFQKPSIADTKTGGIYIPPFKLARLQKHVASDFGPEHQRQEWNTLKRKINAIVNKLTITNIPQLVGEILSCNLIRGRGLFARTWIRAQMASPGFTHIYASFLAIVNSKFPEIGLLVLNRVILQFRRAYKRNDRLVCIACTKCLAHLVNQRVAHEIMALQLLAILLERPTDDSVEVAVDFLSQVGAHLLEVCKDGLEAVFDRLWHILSTGGVEKKTQYSIEKIWELRRLKFESAPPILPELDLVEIEDQITHDVDLLDLDLKMDEMLNVFTPIGPAEYQQEEEAWAKIQHALLGTGGNGHHHQNNDASNGSDGYQSDSSTSSASSQDSIKDQSGRQAEDYEIQIKDSTEQDLVNLRKTVYLVIMSSLNYQECVHKLLKLNIDEGREIEVCNMLIDCCAMERTFQSFYALQAERLCKLRIQYCQCFQECFARNYHLVHRLETAKLRNVARFFAHLLYSDAIPWSVLQLIQLTEQDTTSSGRIFIKIIMQQLTHYLGIETLARKIHDPEIALHVQGLFPTQDPERIRFSINFFTAIGLAVLVKPLHKLLQDT</sequence>
<dbReference type="PANTHER" id="PTHR18034:SF3">
    <property type="entry name" value="PRE-MRNA-SPLICING FACTOR CWC22 HOMOLOG"/>
    <property type="match status" value="1"/>
</dbReference>
<protein>
    <submittedName>
        <fullName evidence="9">Bifunctional Initiation factor eIF-4 gamma</fullName>
    </submittedName>
</protein>
<dbReference type="GO" id="GO:0071013">
    <property type="term" value="C:catalytic step 2 spliceosome"/>
    <property type="evidence" value="ECO:0007669"/>
    <property type="project" value="TreeGrafter"/>
</dbReference>
<keyword evidence="7" id="KW-0472">Membrane</keyword>
<gene>
    <name evidence="9" type="ORF">BdWA1_002876</name>
</gene>
<evidence type="ECO:0000256" key="5">
    <source>
        <dbReference type="ARBA" id="ARBA00023242"/>
    </source>
</evidence>
<feature type="region of interest" description="Disordered" evidence="6">
    <location>
        <begin position="2536"/>
        <end position="2568"/>
    </location>
</feature>
<keyword evidence="10" id="KW-1185">Reference proteome</keyword>
<evidence type="ECO:0000259" key="8">
    <source>
        <dbReference type="PROSITE" id="PS51366"/>
    </source>
</evidence>
<dbReference type="GeneID" id="94337173"/>
<keyword evidence="9" id="KW-0396">Initiation factor</keyword>
<feature type="domain" description="MI" evidence="8">
    <location>
        <begin position="3748"/>
        <end position="3864"/>
    </location>
</feature>
<dbReference type="SUPFAM" id="SSF48371">
    <property type="entry name" value="ARM repeat"/>
    <property type="match status" value="1"/>
</dbReference>
<dbReference type="KEGG" id="bdw:94337173"/>
<evidence type="ECO:0000256" key="1">
    <source>
        <dbReference type="ARBA" id="ARBA00004123"/>
    </source>
</evidence>
<feature type="compositionally biased region" description="Basic and acidic residues" evidence="6">
    <location>
        <begin position="3722"/>
        <end position="3732"/>
    </location>
</feature>
<organism evidence="9 10">
    <name type="scientific">Babesia duncani</name>
    <dbReference type="NCBI Taxonomy" id="323732"/>
    <lineage>
        <taxon>Eukaryota</taxon>
        <taxon>Sar</taxon>
        <taxon>Alveolata</taxon>
        <taxon>Apicomplexa</taxon>
        <taxon>Aconoidasida</taxon>
        <taxon>Piroplasmida</taxon>
        <taxon>Babesiidae</taxon>
        <taxon>Babesia</taxon>
    </lineage>
</organism>
<dbReference type="InterPro" id="IPR016024">
    <property type="entry name" value="ARM-type_fold"/>
</dbReference>
<dbReference type="GO" id="GO:0003723">
    <property type="term" value="F:RNA binding"/>
    <property type="evidence" value="ECO:0007669"/>
    <property type="project" value="InterPro"/>
</dbReference>
<evidence type="ECO:0000256" key="2">
    <source>
        <dbReference type="ARBA" id="ARBA00006856"/>
    </source>
</evidence>